<comment type="caution">
    <text evidence="2">The sequence shown here is derived from an EMBL/GenBank/DDBJ whole genome shotgun (WGS) entry which is preliminary data.</text>
</comment>
<reference evidence="2" key="1">
    <citation type="journal article" date="2023" name="Mol. Phylogenet. Evol.">
        <title>Genome-scale phylogeny and comparative genomics of the fungal order Sordariales.</title>
        <authorList>
            <person name="Hensen N."/>
            <person name="Bonometti L."/>
            <person name="Westerberg I."/>
            <person name="Brannstrom I.O."/>
            <person name="Guillou S."/>
            <person name="Cros-Aarteil S."/>
            <person name="Calhoun S."/>
            <person name="Haridas S."/>
            <person name="Kuo A."/>
            <person name="Mondo S."/>
            <person name="Pangilinan J."/>
            <person name="Riley R."/>
            <person name="LaButti K."/>
            <person name="Andreopoulos B."/>
            <person name="Lipzen A."/>
            <person name="Chen C."/>
            <person name="Yan M."/>
            <person name="Daum C."/>
            <person name="Ng V."/>
            <person name="Clum A."/>
            <person name="Steindorff A."/>
            <person name="Ohm R.A."/>
            <person name="Martin F."/>
            <person name="Silar P."/>
            <person name="Natvig D.O."/>
            <person name="Lalanne C."/>
            <person name="Gautier V."/>
            <person name="Ament-Velasquez S.L."/>
            <person name="Kruys A."/>
            <person name="Hutchinson M.I."/>
            <person name="Powell A.J."/>
            <person name="Barry K."/>
            <person name="Miller A.N."/>
            <person name="Grigoriev I.V."/>
            <person name="Debuchy R."/>
            <person name="Gladieux P."/>
            <person name="Hiltunen Thoren M."/>
            <person name="Johannesson H."/>
        </authorList>
    </citation>
    <scope>NUCLEOTIDE SEQUENCE</scope>
    <source>
        <strain evidence="2">CBS 232.78</strain>
    </source>
</reference>
<name>A0AAE0KAI7_9PEZI</name>
<dbReference type="EMBL" id="JAULSW010000008">
    <property type="protein sequence ID" value="KAK3372562.1"/>
    <property type="molecule type" value="Genomic_DNA"/>
</dbReference>
<accession>A0AAE0KAI7</accession>
<evidence type="ECO:0000313" key="3">
    <source>
        <dbReference type="Proteomes" id="UP001285441"/>
    </source>
</evidence>
<proteinExistence type="predicted"/>
<keyword evidence="3" id="KW-1185">Reference proteome</keyword>
<dbReference type="AlphaFoldDB" id="A0AAE0KAI7"/>
<dbReference type="Proteomes" id="UP001285441">
    <property type="component" value="Unassembled WGS sequence"/>
</dbReference>
<feature type="region of interest" description="Disordered" evidence="1">
    <location>
        <begin position="1"/>
        <end position="55"/>
    </location>
</feature>
<feature type="compositionally biased region" description="Polar residues" evidence="1">
    <location>
        <begin position="12"/>
        <end position="41"/>
    </location>
</feature>
<evidence type="ECO:0000313" key="2">
    <source>
        <dbReference type="EMBL" id="KAK3372562.1"/>
    </source>
</evidence>
<gene>
    <name evidence="2" type="ORF">B0H63DRAFT_551260</name>
</gene>
<protein>
    <submittedName>
        <fullName evidence="2">Uncharacterized protein</fullName>
    </submittedName>
</protein>
<evidence type="ECO:0000256" key="1">
    <source>
        <dbReference type="SAM" id="MobiDB-lite"/>
    </source>
</evidence>
<reference evidence="2" key="2">
    <citation type="submission" date="2023-06" db="EMBL/GenBank/DDBJ databases">
        <authorList>
            <consortium name="Lawrence Berkeley National Laboratory"/>
            <person name="Haridas S."/>
            <person name="Hensen N."/>
            <person name="Bonometti L."/>
            <person name="Westerberg I."/>
            <person name="Brannstrom I.O."/>
            <person name="Guillou S."/>
            <person name="Cros-Aarteil S."/>
            <person name="Calhoun S."/>
            <person name="Kuo A."/>
            <person name="Mondo S."/>
            <person name="Pangilinan J."/>
            <person name="Riley R."/>
            <person name="LaButti K."/>
            <person name="Andreopoulos B."/>
            <person name="Lipzen A."/>
            <person name="Chen C."/>
            <person name="Yanf M."/>
            <person name="Daum C."/>
            <person name="Ng V."/>
            <person name="Clum A."/>
            <person name="Steindorff A."/>
            <person name="Ohm R."/>
            <person name="Martin F."/>
            <person name="Silar P."/>
            <person name="Natvig D."/>
            <person name="Lalanne C."/>
            <person name="Gautier V."/>
            <person name="Ament-velasquez S.L."/>
            <person name="Kruys A."/>
            <person name="Hutchinson M.I."/>
            <person name="Powell A.J."/>
            <person name="Barry K."/>
            <person name="Miller A.N."/>
            <person name="Grigoriev I.V."/>
            <person name="Debuchy R."/>
            <person name="Gladieux P."/>
            <person name="Thoren M.H."/>
            <person name="Johannesson H."/>
        </authorList>
    </citation>
    <scope>NUCLEOTIDE SEQUENCE</scope>
    <source>
        <strain evidence="2">CBS 232.78</strain>
    </source>
</reference>
<sequence length="433" mass="47004">MVGFPAPPIFSSRRQTPQQPATETLISSSELSDTASITFSTHPPAGPVPHGTDQFVRAPVASRGGSQRAAIIAETDIKKVNKKAHSLANPPVLEKAKTNIKVALDKIPHIEVGSRPDYLSERKSGPDLGKTTAALDALFEDEDGEDSEGSIFLGQVTESEDEEDEELHHNPWGSKHSWTKTSIVLVRERFVLDFPGGANLVQCSPDLGIASAFMAITQSMSLKRQFPNDPLSSPRAVKPPTLQELNAAHDQYIQELCRRQEVDAAGNSSPDSSEVLLLTPNLLAAVIHSWGQSQEPPLNLSLGIVSEDEVENGSHTGLLLSVSPYQNQAGPVIVVWIFHESSSTGGFDPDTNAFTSRAQFRALKPAQFGLAGIRRLSFMSKEQIVPTMASTDYYSRGGSGRGGGDEELLEFHRHLYARELNKLKIETPGIKVE</sequence>
<organism evidence="2 3">
    <name type="scientific">Podospora didyma</name>
    <dbReference type="NCBI Taxonomy" id="330526"/>
    <lineage>
        <taxon>Eukaryota</taxon>
        <taxon>Fungi</taxon>
        <taxon>Dikarya</taxon>
        <taxon>Ascomycota</taxon>
        <taxon>Pezizomycotina</taxon>
        <taxon>Sordariomycetes</taxon>
        <taxon>Sordariomycetidae</taxon>
        <taxon>Sordariales</taxon>
        <taxon>Podosporaceae</taxon>
        <taxon>Podospora</taxon>
    </lineage>
</organism>